<evidence type="ECO:0000313" key="4">
    <source>
        <dbReference type="EMBL" id="KAA9165585.1"/>
    </source>
</evidence>
<dbReference type="InterPro" id="IPR050832">
    <property type="entry name" value="Bact_Acetyltransf"/>
</dbReference>
<dbReference type="Gene3D" id="3.40.630.30">
    <property type="match status" value="1"/>
</dbReference>
<reference evidence="4" key="1">
    <citation type="submission" date="2019-09" db="EMBL/GenBank/DDBJ databases">
        <authorList>
            <person name="Teo W.F.A."/>
            <person name="Duangmal K."/>
        </authorList>
    </citation>
    <scope>NUCLEOTIDE SEQUENCE [LARGE SCALE GENOMIC DNA]</scope>
    <source>
        <strain evidence="4">K81G1</strain>
    </source>
</reference>
<dbReference type="SUPFAM" id="SSF55729">
    <property type="entry name" value="Acyl-CoA N-acyltransferases (Nat)"/>
    <property type="match status" value="1"/>
</dbReference>
<evidence type="ECO:0000256" key="1">
    <source>
        <dbReference type="ARBA" id="ARBA00022679"/>
    </source>
</evidence>
<evidence type="ECO:0000259" key="3">
    <source>
        <dbReference type="PROSITE" id="PS51186"/>
    </source>
</evidence>
<dbReference type="GO" id="GO:0016747">
    <property type="term" value="F:acyltransferase activity, transferring groups other than amino-acyl groups"/>
    <property type="evidence" value="ECO:0007669"/>
    <property type="project" value="InterPro"/>
</dbReference>
<organism evidence="4 5">
    <name type="scientific">Amycolatopsis acidicola</name>
    <dbReference type="NCBI Taxonomy" id="2596893"/>
    <lineage>
        <taxon>Bacteria</taxon>
        <taxon>Bacillati</taxon>
        <taxon>Actinomycetota</taxon>
        <taxon>Actinomycetes</taxon>
        <taxon>Pseudonocardiales</taxon>
        <taxon>Pseudonocardiaceae</taxon>
        <taxon>Amycolatopsis</taxon>
    </lineage>
</organism>
<name>A0A5N0VHH9_9PSEU</name>
<comment type="caution">
    <text evidence="4">The sequence shown here is derived from an EMBL/GenBank/DDBJ whole genome shotgun (WGS) entry which is preliminary data.</text>
</comment>
<dbReference type="AlphaFoldDB" id="A0A5N0VHH9"/>
<keyword evidence="1" id="KW-0808">Transferase</keyword>
<dbReference type="OrthoDB" id="4936934at2"/>
<dbReference type="Proteomes" id="UP000319769">
    <property type="component" value="Unassembled WGS sequence"/>
</dbReference>
<evidence type="ECO:0000256" key="2">
    <source>
        <dbReference type="ARBA" id="ARBA00023315"/>
    </source>
</evidence>
<dbReference type="PROSITE" id="PS51186">
    <property type="entry name" value="GNAT"/>
    <property type="match status" value="1"/>
</dbReference>
<dbReference type="EMBL" id="VMNW02000005">
    <property type="protein sequence ID" value="KAA9165585.1"/>
    <property type="molecule type" value="Genomic_DNA"/>
</dbReference>
<dbReference type="InterPro" id="IPR000182">
    <property type="entry name" value="GNAT_dom"/>
</dbReference>
<sequence>MTDIRIREPEDREFGAVAALRWHWAAETQAPEATRDEFVRHFTAWARDNTHTHRCLVALRGGDVIGMAFLATVERVPTPRAFHRRSGDVQCVYVVPEERDNGVGGRLLGAILDLARELGYERVTVHSSPRAVPAYLCHGFEASPRLLQSVLSI</sequence>
<dbReference type="RefSeq" id="WP_144748630.1">
    <property type="nucleotide sequence ID" value="NZ_VMNW02000005.1"/>
</dbReference>
<dbReference type="Pfam" id="PF00583">
    <property type="entry name" value="Acetyltransf_1"/>
    <property type="match status" value="1"/>
</dbReference>
<evidence type="ECO:0000313" key="5">
    <source>
        <dbReference type="Proteomes" id="UP000319769"/>
    </source>
</evidence>
<keyword evidence="2" id="KW-0012">Acyltransferase</keyword>
<keyword evidence="5" id="KW-1185">Reference proteome</keyword>
<dbReference type="PANTHER" id="PTHR43877">
    <property type="entry name" value="AMINOALKYLPHOSPHONATE N-ACETYLTRANSFERASE-RELATED-RELATED"/>
    <property type="match status" value="1"/>
</dbReference>
<dbReference type="InterPro" id="IPR016181">
    <property type="entry name" value="Acyl_CoA_acyltransferase"/>
</dbReference>
<accession>A0A5N0VHH9</accession>
<dbReference type="CDD" id="cd04301">
    <property type="entry name" value="NAT_SF"/>
    <property type="match status" value="1"/>
</dbReference>
<protein>
    <submittedName>
        <fullName evidence="4">GNAT family N-acetyltransferase</fullName>
    </submittedName>
</protein>
<gene>
    <name evidence="4" type="ORF">FPZ12_005830</name>
</gene>
<proteinExistence type="predicted"/>
<feature type="domain" description="N-acetyltransferase" evidence="3">
    <location>
        <begin position="4"/>
        <end position="153"/>
    </location>
</feature>